<dbReference type="Proteomes" id="UP000006683">
    <property type="component" value="Chromosome"/>
</dbReference>
<dbReference type="EMBL" id="CP002209">
    <property type="protein sequence ID" value="ADN76926.1"/>
    <property type="molecule type" value="Genomic_DNA"/>
</dbReference>
<organism evidence="1 2">
    <name type="scientific">Ferrimonas balearica (strain DSM 9799 / CCM 4581 / KCTC 23876 / PAT)</name>
    <dbReference type="NCBI Taxonomy" id="550540"/>
    <lineage>
        <taxon>Bacteria</taxon>
        <taxon>Pseudomonadati</taxon>
        <taxon>Pseudomonadota</taxon>
        <taxon>Gammaproteobacteria</taxon>
        <taxon>Alteromonadales</taxon>
        <taxon>Ferrimonadaceae</taxon>
        <taxon>Ferrimonas</taxon>
    </lineage>
</organism>
<keyword evidence="2" id="KW-1185">Reference proteome</keyword>
<gene>
    <name evidence="1" type="ordered locus">Fbal_2724</name>
</gene>
<sequence>MEWLILASILVAALWWWQRATPSEPARPLLSPTEQQCERTLRALTGESVLLHSKVHLATLLPNRYRARKRTLDFLLTDAHTHQPLLAVTLSTDPVLRRLCREANLPLVCGCNGIDPARLGALLPDNAGPAVTPHGHLSDDERDSLFDMIQSLHGDGAKPSSGA</sequence>
<reference evidence="1 2" key="1">
    <citation type="journal article" date="2010" name="Stand. Genomic Sci.">
        <title>Complete genome sequence of Ferrimonas balearica type strain (PAT).</title>
        <authorList>
            <person name="Nolan M."/>
            <person name="Sikorski J."/>
            <person name="Davenport K."/>
            <person name="Lucas S."/>
            <person name="Glavina Del Rio T."/>
            <person name="Tice H."/>
            <person name="Cheng J."/>
            <person name="Goodwin L."/>
            <person name="Pitluck S."/>
            <person name="Liolios K."/>
            <person name="Ivanova N."/>
            <person name="Mavromatis K."/>
            <person name="Ovchinnikova G."/>
            <person name="Pati A."/>
            <person name="Chen A."/>
            <person name="Palaniappan K."/>
            <person name="Land M."/>
            <person name="Hauser L."/>
            <person name="Chang Y."/>
            <person name="Jeffries C."/>
            <person name="Tapia R."/>
            <person name="Brettin T."/>
            <person name="Detter J."/>
            <person name="Han C."/>
            <person name="Yasawong M."/>
            <person name="Rohde M."/>
            <person name="Tindall B."/>
            <person name="Goker M."/>
            <person name="Woyke T."/>
            <person name="Bristow J."/>
            <person name="Eisen J."/>
            <person name="Markowitz V."/>
            <person name="Hugenholtz P."/>
            <person name="Kyrpides N."/>
            <person name="Klenk H."/>
            <person name="Lapidus A."/>
        </authorList>
    </citation>
    <scope>NUCLEOTIDE SEQUENCE [LARGE SCALE GENOMIC DNA]</scope>
    <source>
        <strain evidence="2">DSM 9799 / CCM 4581 / KCTC 23876 / PAT</strain>
    </source>
</reference>
<accession>E1SRK5</accession>
<evidence type="ECO:0008006" key="3">
    <source>
        <dbReference type="Google" id="ProtNLM"/>
    </source>
</evidence>
<dbReference type="HOGENOM" id="CLU_1624677_0_0_6"/>
<protein>
    <recommendedName>
        <fullName evidence="3">DUF2726 domain-containing protein</fullName>
    </recommendedName>
</protein>
<dbReference type="KEGG" id="fbl:Fbal_2724"/>
<evidence type="ECO:0000313" key="1">
    <source>
        <dbReference type="EMBL" id="ADN76926.1"/>
    </source>
</evidence>
<dbReference type="GeneID" id="67182949"/>
<name>E1SRK5_FERBD</name>
<dbReference type="AlphaFoldDB" id="E1SRK5"/>
<dbReference type="STRING" id="550540.Fbal_2724"/>
<proteinExistence type="predicted"/>
<dbReference type="RefSeq" id="WP_013346232.1">
    <property type="nucleotide sequence ID" value="NC_014541.1"/>
</dbReference>
<evidence type="ECO:0000313" key="2">
    <source>
        <dbReference type="Proteomes" id="UP000006683"/>
    </source>
</evidence>
<dbReference type="OrthoDB" id="5782056at2"/>